<name>A0A165L7K6_9APHY</name>
<keyword evidence="2" id="KW-1185">Reference proteome</keyword>
<evidence type="ECO:0000313" key="1">
    <source>
        <dbReference type="EMBL" id="KZT64047.1"/>
    </source>
</evidence>
<accession>A0A165L7K6</accession>
<dbReference type="AlphaFoldDB" id="A0A165L7K6"/>
<gene>
    <name evidence="1" type="ORF">DAEQUDRAFT_760168</name>
</gene>
<dbReference type="EMBL" id="KV429144">
    <property type="protein sequence ID" value="KZT64047.1"/>
    <property type="molecule type" value="Genomic_DNA"/>
</dbReference>
<reference evidence="1 2" key="1">
    <citation type="journal article" date="2016" name="Mol. Biol. Evol.">
        <title>Comparative Genomics of Early-Diverging Mushroom-Forming Fungi Provides Insights into the Origins of Lignocellulose Decay Capabilities.</title>
        <authorList>
            <person name="Nagy L.G."/>
            <person name="Riley R."/>
            <person name="Tritt A."/>
            <person name="Adam C."/>
            <person name="Daum C."/>
            <person name="Floudas D."/>
            <person name="Sun H."/>
            <person name="Yadav J.S."/>
            <person name="Pangilinan J."/>
            <person name="Larsson K.H."/>
            <person name="Matsuura K."/>
            <person name="Barry K."/>
            <person name="Labutti K."/>
            <person name="Kuo R."/>
            <person name="Ohm R.A."/>
            <person name="Bhattacharya S.S."/>
            <person name="Shirouzu T."/>
            <person name="Yoshinaga Y."/>
            <person name="Martin F.M."/>
            <person name="Grigoriev I.V."/>
            <person name="Hibbett D.S."/>
        </authorList>
    </citation>
    <scope>NUCLEOTIDE SEQUENCE [LARGE SCALE GENOMIC DNA]</scope>
    <source>
        <strain evidence="1 2">L-15889</strain>
    </source>
</reference>
<sequence>MGCLSVFKLLSIRRPRDSHTMNLLTGRLLIQRRWNQRPLPQRQILQPEFFMSSSTLYLPMKRKLIMPDAWSCNVHREAREMASARTTSKVSHSLQTSRNTPPLLWILHPPVIPRWMSTLQTILAKKHLNWEALPTSTNRVVRQVVTYTRSATLVLLAACPSLTPRLKPSRSTSLNTIGRTWLAARIANVAMTRYEASVRWRSSSGVFLSVRAE</sequence>
<dbReference type="Proteomes" id="UP000076727">
    <property type="component" value="Unassembled WGS sequence"/>
</dbReference>
<proteinExistence type="predicted"/>
<organism evidence="1 2">
    <name type="scientific">Daedalea quercina L-15889</name>
    <dbReference type="NCBI Taxonomy" id="1314783"/>
    <lineage>
        <taxon>Eukaryota</taxon>
        <taxon>Fungi</taxon>
        <taxon>Dikarya</taxon>
        <taxon>Basidiomycota</taxon>
        <taxon>Agaricomycotina</taxon>
        <taxon>Agaricomycetes</taxon>
        <taxon>Polyporales</taxon>
        <taxon>Fomitopsis</taxon>
    </lineage>
</organism>
<protein>
    <submittedName>
        <fullName evidence="1">Uncharacterized protein</fullName>
    </submittedName>
</protein>
<evidence type="ECO:0000313" key="2">
    <source>
        <dbReference type="Proteomes" id="UP000076727"/>
    </source>
</evidence>